<dbReference type="EMBL" id="BQNB010018252">
    <property type="protein sequence ID" value="GJT72373.1"/>
    <property type="molecule type" value="Genomic_DNA"/>
</dbReference>
<evidence type="ECO:0000256" key="2">
    <source>
        <dbReference type="ARBA" id="ARBA00022448"/>
    </source>
</evidence>
<proteinExistence type="inferred from homology"/>
<accession>A0ABQ5G9M7</accession>
<organism evidence="3 4">
    <name type="scientific">Tanacetum coccineum</name>
    <dbReference type="NCBI Taxonomy" id="301880"/>
    <lineage>
        <taxon>Eukaryota</taxon>
        <taxon>Viridiplantae</taxon>
        <taxon>Streptophyta</taxon>
        <taxon>Embryophyta</taxon>
        <taxon>Tracheophyta</taxon>
        <taxon>Spermatophyta</taxon>
        <taxon>Magnoliopsida</taxon>
        <taxon>eudicotyledons</taxon>
        <taxon>Gunneridae</taxon>
        <taxon>Pentapetalae</taxon>
        <taxon>asterids</taxon>
        <taxon>campanulids</taxon>
        <taxon>Asterales</taxon>
        <taxon>Asteraceae</taxon>
        <taxon>Asteroideae</taxon>
        <taxon>Anthemideae</taxon>
        <taxon>Anthemidinae</taxon>
        <taxon>Tanacetum</taxon>
    </lineage>
</organism>
<comment type="caution">
    <text evidence="3">The sequence shown here is derived from an EMBL/GenBank/DDBJ whole genome shotgun (WGS) entry which is preliminary data.</text>
</comment>
<keyword evidence="4" id="KW-1185">Reference proteome</keyword>
<dbReference type="Proteomes" id="UP001151760">
    <property type="component" value="Unassembled WGS sequence"/>
</dbReference>
<evidence type="ECO:0000313" key="4">
    <source>
        <dbReference type="Proteomes" id="UP001151760"/>
    </source>
</evidence>
<evidence type="ECO:0000313" key="3">
    <source>
        <dbReference type="EMBL" id="GJT72373.1"/>
    </source>
</evidence>
<reference evidence="3" key="2">
    <citation type="submission" date="2022-01" db="EMBL/GenBank/DDBJ databases">
        <authorList>
            <person name="Yamashiro T."/>
            <person name="Shiraishi A."/>
            <person name="Satake H."/>
            <person name="Nakayama K."/>
        </authorList>
    </citation>
    <scope>NUCLEOTIDE SEQUENCE</scope>
</reference>
<dbReference type="Gene3D" id="1.20.1740.10">
    <property type="entry name" value="Amino acid/polyamine transporter I"/>
    <property type="match status" value="1"/>
</dbReference>
<protein>
    <submittedName>
        <fullName evidence="3">Uncharacterized protein</fullName>
    </submittedName>
</protein>
<keyword evidence="2" id="KW-0813">Transport</keyword>
<evidence type="ECO:0000256" key="1">
    <source>
        <dbReference type="ARBA" id="ARBA00008572"/>
    </source>
</evidence>
<sequence>MVAKIKGLPNLVKFPPLVGIAAALSSFCYVELASHCLSARSVHHYSYICVGEGLAWITGWAEYTIGGSTVARGAVTALCSTLMAHSCLRYPIKEHNSGTVAATLAFVRDVKQFAGMIPVLSLEELRDMPELVQ</sequence>
<reference evidence="3" key="1">
    <citation type="journal article" date="2022" name="Int. J. Mol. Sci.">
        <title>Draft Genome of Tanacetum Coccineum: Genomic Comparison of Closely Related Tanacetum-Family Plants.</title>
        <authorList>
            <person name="Yamashiro T."/>
            <person name="Shiraishi A."/>
            <person name="Nakayama K."/>
            <person name="Satake H."/>
        </authorList>
    </citation>
    <scope>NUCLEOTIDE SEQUENCE</scope>
</reference>
<dbReference type="PANTHER" id="PTHR43243">
    <property type="entry name" value="INNER MEMBRANE TRANSPORTER YGJI-RELATED"/>
    <property type="match status" value="1"/>
</dbReference>
<name>A0ABQ5G9M7_9ASTR</name>
<gene>
    <name evidence="3" type="ORF">Tco_1031659</name>
</gene>
<comment type="similarity">
    <text evidence="1">Belongs to the amino acid-polyamine-organocation (APC) superfamily. Cationic amino acid transporter (CAT) (TC 2.A.3.3) family.</text>
</comment>
<dbReference type="PANTHER" id="PTHR43243:SF4">
    <property type="entry name" value="CATIONIC AMINO ACID TRANSPORTER 4"/>
    <property type="match status" value="1"/>
</dbReference>